<evidence type="ECO:0000313" key="4">
    <source>
        <dbReference type="Proteomes" id="UP000756346"/>
    </source>
</evidence>
<accession>A0A9P8YFN7</accession>
<evidence type="ECO:0000313" key="3">
    <source>
        <dbReference type="EMBL" id="KAH7037058.1"/>
    </source>
</evidence>
<feature type="compositionally biased region" description="Low complexity" evidence="1">
    <location>
        <begin position="27"/>
        <end position="41"/>
    </location>
</feature>
<organism evidence="3 4">
    <name type="scientific">Microdochium trichocladiopsis</name>
    <dbReference type="NCBI Taxonomy" id="1682393"/>
    <lineage>
        <taxon>Eukaryota</taxon>
        <taxon>Fungi</taxon>
        <taxon>Dikarya</taxon>
        <taxon>Ascomycota</taxon>
        <taxon>Pezizomycotina</taxon>
        <taxon>Sordariomycetes</taxon>
        <taxon>Xylariomycetidae</taxon>
        <taxon>Xylariales</taxon>
        <taxon>Microdochiaceae</taxon>
        <taxon>Microdochium</taxon>
    </lineage>
</organism>
<dbReference type="OrthoDB" id="5429716at2759"/>
<gene>
    <name evidence="3" type="ORF">B0I36DRAFT_380356</name>
</gene>
<keyword evidence="4" id="KW-1185">Reference proteome</keyword>
<feature type="compositionally biased region" description="Polar residues" evidence="1">
    <location>
        <begin position="1"/>
        <end position="13"/>
    </location>
</feature>
<dbReference type="RefSeq" id="XP_046016179.1">
    <property type="nucleotide sequence ID" value="XM_046160811.1"/>
</dbReference>
<sequence length="395" mass="40767">MTFATPTPTTVFRRTQDHEAFAQRQATTPTPTRTNLGPLTTRDPRADNYSDCHVVYDQCGTCSLGWQAQTCVGSGIVTDRAGCWPAPTAGVATPSGALNGWGVYSPGIVCPFGFESVAAATEQRTGFAFQYPLTSGEKAVACCPTPGSLSGRFTATIENGHQTCKLVATTGVVSIANCEASGPSGTMEMSLPFDGQDVTLTEYSIYAPLVQVVWRDSDIAPGSTAPNGDIGAGAIPTGADNNSNNNSSGSSGLSTGAQIAIGVSAGVVVLALLLAGYWIWRKKQRRQRALATPSAATGAAWAAGGPHNGPGAFSPAPGAGEAAKHQYYDPADGLSTTKMYTGHGAGAGAGGNTELAVLAQLDDDRGYAQGNRYNDGYSQQQGQDNRWRSPAELAS</sequence>
<proteinExistence type="predicted"/>
<feature type="compositionally biased region" description="Low complexity" evidence="1">
    <location>
        <begin position="241"/>
        <end position="251"/>
    </location>
</feature>
<dbReference type="GeneID" id="70190357"/>
<protein>
    <submittedName>
        <fullName evidence="3">Uncharacterized protein</fullName>
    </submittedName>
</protein>
<feature type="region of interest" description="Disordered" evidence="1">
    <location>
        <begin position="299"/>
        <end position="323"/>
    </location>
</feature>
<evidence type="ECO:0000256" key="1">
    <source>
        <dbReference type="SAM" id="MobiDB-lite"/>
    </source>
</evidence>
<keyword evidence="2" id="KW-0812">Transmembrane</keyword>
<feature type="region of interest" description="Disordered" evidence="1">
    <location>
        <begin position="1"/>
        <end position="42"/>
    </location>
</feature>
<comment type="caution">
    <text evidence="3">The sequence shown here is derived from an EMBL/GenBank/DDBJ whole genome shotgun (WGS) entry which is preliminary data.</text>
</comment>
<feature type="region of interest" description="Disordered" evidence="1">
    <location>
        <begin position="225"/>
        <end position="251"/>
    </location>
</feature>
<dbReference type="Proteomes" id="UP000756346">
    <property type="component" value="Unassembled WGS sequence"/>
</dbReference>
<keyword evidence="2" id="KW-1133">Transmembrane helix</keyword>
<name>A0A9P8YFN7_9PEZI</name>
<feature type="region of interest" description="Disordered" evidence="1">
    <location>
        <begin position="367"/>
        <end position="395"/>
    </location>
</feature>
<feature type="transmembrane region" description="Helical" evidence="2">
    <location>
        <begin position="259"/>
        <end position="280"/>
    </location>
</feature>
<dbReference type="AlphaFoldDB" id="A0A9P8YFN7"/>
<feature type="compositionally biased region" description="Low complexity" evidence="1">
    <location>
        <begin position="299"/>
        <end position="321"/>
    </location>
</feature>
<evidence type="ECO:0000256" key="2">
    <source>
        <dbReference type="SAM" id="Phobius"/>
    </source>
</evidence>
<reference evidence="3" key="1">
    <citation type="journal article" date="2021" name="Nat. Commun.">
        <title>Genetic determinants of endophytism in the Arabidopsis root mycobiome.</title>
        <authorList>
            <person name="Mesny F."/>
            <person name="Miyauchi S."/>
            <person name="Thiergart T."/>
            <person name="Pickel B."/>
            <person name="Atanasova L."/>
            <person name="Karlsson M."/>
            <person name="Huettel B."/>
            <person name="Barry K.W."/>
            <person name="Haridas S."/>
            <person name="Chen C."/>
            <person name="Bauer D."/>
            <person name="Andreopoulos W."/>
            <person name="Pangilinan J."/>
            <person name="LaButti K."/>
            <person name="Riley R."/>
            <person name="Lipzen A."/>
            <person name="Clum A."/>
            <person name="Drula E."/>
            <person name="Henrissat B."/>
            <person name="Kohler A."/>
            <person name="Grigoriev I.V."/>
            <person name="Martin F.M."/>
            <person name="Hacquard S."/>
        </authorList>
    </citation>
    <scope>NUCLEOTIDE SEQUENCE</scope>
    <source>
        <strain evidence="3">MPI-CAGE-CH-0230</strain>
    </source>
</reference>
<dbReference type="EMBL" id="JAGTJQ010000002">
    <property type="protein sequence ID" value="KAH7037058.1"/>
    <property type="molecule type" value="Genomic_DNA"/>
</dbReference>
<keyword evidence="2" id="KW-0472">Membrane</keyword>